<dbReference type="RefSeq" id="WP_120272218.1">
    <property type="nucleotide sequence ID" value="NZ_RAPN01000001.1"/>
</dbReference>
<gene>
    <name evidence="2" type="ORF">BC643_1200</name>
</gene>
<dbReference type="Gene3D" id="3.40.50.720">
    <property type="entry name" value="NAD(P)-binding Rossmann-like Domain"/>
    <property type="match status" value="1"/>
</dbReference>
<evidence type="ECO:0000259" key="1">
    <source>
        <dbReference type="Pfam" id="PF03446"/>
    </source>
</evidence>
<dbReference type="InterPro" id="IPR013328">
    <property type="entry name" value="6PGD_dom2"/>
</dbReference>
<dbReference type="EMBL" id="RAPN01000001">
    <property type="protein sequence ID" value="RKD90855.1"/>
    <property type="molecule type" value="Genomic_DNA"/>
</dbReference>
<organism evidence="2 3">
    <name type="scientific">Mangrovibacterium diazotrophicum</name>
    <dbReference type="NCBI Taxonomy" id="1261403"/>
    <lineage>
        <taxon>Bacteria</taxon>
        <taxon>Pseudomonadati</taxon>
        <taxon>Bacteroidota</taxon>
        <taxon>Bacteroidia</taxon>
        <taxon>Marinilabiliales</taxon>
        <taxon>Prolixibacteraceae</taxon>
        <taxon>Mangrovibacterium</taxon>
    </lineage>
</organism>
<evidence type="ECO:0000313" key="3">
    <source>
        <dbReference type="Proteomes" id="UP000283387"/>
    </source>
</evidence>
<dbReference type="InterPro" id="IPR006115">
    <property type="entry name" value="6PGDH_NADP-bd"/>
</dbReference>
<dbReference type="SUPFAM" id="SSF48179">
    <property type="entry name" value="6-phosphogluconate dehydrogenase C-terminal domain-like"/>
    <property type="match status" value="1"/>
</dbReference>
<dbReference type="Pfam" id="PF03446">
    <property type="entry name" value="NAD_binding_2"/>
    <property type="match status" value="1"/>
</dbReference>
<dbReference type="InterPro" id="IPR036291">
    <property type="entry name" value="NAD(P)-bd_dom_sf"/>
</dbReference>
<dbReference type="AlphaFoldDB" id="A0A419W5Y1"/>
<dbReference type="PANTHER" id="PTHR43580">
    <property type="entry name" value="OXIDOREDUCTASE GLYR1-RELATED"/>
    <property type="match status" value="1"/>
</dbReference>
<sequence length="414" mass="45228">MKLSLLLLGLSIKMKMANKNNDLFRQRLKTRTGSILIRTADRSVGRLFTFSKGHIFTKAERFGDADVQMVWKDVNVAFKTMTSSDPQALFRAMDNGDVNMVGDLSVAQWFSLLIKALKAGETKARDEKSPRVAMIGLGKMGKGIAANIQAAGFELVVYNRTSNKAIPFVEKGAILAKTPSEAASLANIVVTSLMDDESVRNIVNAKDGILAGLAKGGIHLCATTISPELSRELEEIHRKHGSHFVMGAVVGRPDAAESGELLTLMAGEKECIDQCREVSSAYSAATLVIGNDPWLANYAKLSVNYFAVSNMELMGQLYAMGDATGIGRAFYKQIFESSYSNPILKFYAQKIMDREYQENVGFELSGGLKDVKLMLKASNATSCSLDYAPIIISKMEQAIESGNEHCDWSVFTNI</sequence>
<name>A0A419W5Y1_9BACT</name>
<keyword evidence="3" id="KW-1185">Reference proteome</keyword>
<dbReference type="Proteomes" id="UP000283387">
    <property type="component" value="Unassembled WGS sequence"/>
</dbReference>
<dbReference type="InterPro" id="IPR008927">
    <property type="entry name" value="6-PGluconate_DH-like_C_sf"/>
</dbReference>
<proteinExistence type="predicted"/>
<feature type="domain" description="6-phosphogluconate dehydrogenase NADP-binding" evidence="1">
    <location>
        <begin position="132"/>
        <end position="290"/>
    </location>
</feature>
<dbReference type="InterPro" id="IPR051265">
    <property type="entry name" value="HIBADH-related_NP60_sf"/>
</dbReference>
<dbReference type="OrthoDB" id="9786703at2"/>
<protein>
    <submittedName>
        <fullName evidence="2">3-hydroxyisobutyrate dehydrogenase-like beta-hydroxyacid dehydrogenase</fullName>
    </submittedName>
</protein>
<comment type="caution">
    <text evidence="2">The sequence shown here is derived from an EMBL/GenBank/DDBJ whole genome shotgun (WGS) entry which is preliminary data.</text>
</comment>
<dbReference type="GO" id="GO:0050661">
    <property type="term" value="F:NADP binding"/>
    <property type="evidence" value="ECO:0007669"/>
    <property type="project" value="InterPro"/>
</dbReference>
<evidence type="ECO:0000313" key="2">
    <source>
        <dbReference type="EMBL" id="RKD90855.1"/>
    </source>
</evidence>
<dbReference type="SUPFAM" id="SSF51735">
    <property type="entry name" value="NAD(P)-binding Rossmann-fold domains"/>
    <property type="match status" value="1"/>
</dbReference>
<accession>A0A419W5Y1</accession>
<dbReference type="PANTHER" id="PTHR43580:SF2">
    <property type="entry name" value="CYTOKINE-LIKE NUCLEAR FACTOR N-PAC"/>
    <property type="match status" value="1"/>
</dbReference>
<dbReference type="Gene3D" id="1.10.1040.10">
    <property type="entry name" value="N-(1-d-carboxylethyl)-l-norvaline Dehydrogenase, domain 2"/>
    <property type="match status" value="1"/>
</dbReference>
<reference evidence="2 3" key="1">
    <citation type="submission" date="2018-09" db="EMBL/GenBank/DDBJ databases">
        <title>Genomic Encyclopedia of Archaeal and Bacterial Type Strains, Phase II (KMG-II): from individual species to whole genera.</title>
        <authorList>
            <person name="Goeker M."/>
        </authorList>
    </citation>
    <scope>NUCLEOTIDE SEQUENCE [LARGE SCALE GENOMIC DNA]</scope>
    <source>
        <strain evidence="2 3">DSM 27148</strain>
    </source>
</reference>